<dbReference type="EMBL" id="SWLE01000003">
    <property type="protein sequence ID" value="TNN01431.1"/>
    <property type="molecule type" value="Genomic_DNA"/>
</dbReference>
<feature type="compositionally biased region" description="Basic and acidic residues" evidence="1">
    <location>
        <begin position="84"/>
        <end position="104"/>
    </location>
</feature>
<keyword evidence="3" id="KW-1185">Reference proteome</keyword>
<organism evidence="2 3">
    <name type="scientific">Takifugu bimaculatus</name>
    <dbReference type="NCBI Taxonomy" id="433685"/>
    <lineage>
        <taxon>Eukaryota</taxon>
        <taxon>Metazoa</taxon>
        <taxon>Chordata</taxon>
        <taxon>Craniata</taxon>
        <taxon>Vertebrata</taxon>
        <taxon>Euteleostomi</taxon>
        <taxon>Actinopterygii</taxon>
        <taxon>Neopterygii</taxon>
        <taxon>Teleostei</taxon>
        <taxon>Neoteleostei</taxon>
        <taxon>Acanthomorphata</taxon>
        <taxon>Eupercaria</taxon>
        <taxon>Tetraodontiformes</taxon>
        <taxon>Tetradontoidea</taxon>
        <taxon>Tetraodontidae</taxon>
        <taxon>Takifugu</taxon>
    </lineage>
</organism>
<feature type="compositionally biased region" description="Low complexity" evidence="1">
    <location>
        <begin position="145"/>
        <end position="156"/>
    </location>
</feature>
<accession>A0A4Z2CBA3</accession>
<comment type="caution">
    <text evidence="2">The sequence shown here is derived from an EMBL/GenBank/DDBJ whole genome shotgun (WGS) entry which is preliminary data.</text>
</comment>
<feature type="compositionally biased region" description="Polar residues" evidence="1">
    <location>
        <begin position="1"/>
        <end position="11"/>
    </location>
</feature>
<evidence type="ECO:0000313" key="2">
    <source>
        <dbReference type="EMBL" id="TNN01431.1"/>
    </source>
</evidence>
<feature type="region of interest" description="Disordered" evidence="1">
    <location>
        <begin position="1"/>
        <end position="170"/>
    </location>
</feature>
<dbReference type="AlphaFoldDB" id="A0A4Z2CBA3"/>
<reference evidence="2 3" key="1">
    <citation type="submission" date="2019-04" db="EMBL/GenBank/DDBJ databases">
        <title>The sequence and de novo assembly of Takifugu bimaculatus genome using PacBio and Hi-C technologies.</title>
        <authorList>
            <person name="Xu P."/>
            <person name="Liu B."/>
            <person name="Zhou Z."/>
        </authorList>
    </citation>
    <scope>NUCLEOTIDE SEQUENCE [LARGE SCALE GENOMIC DNA]</scope>
    <source>
        <strain evidence="2">TB-2018</strain>
        <tissue evidence="2">Muscle</tissue>
    </source>
</reference>
<evidence type="ECO:0000313" key="3">
    <source>
        <dbReference type="Proteomes" id="UP000516260"/>
    </source>
</evidence>
<gene>
    <name evidence="2" type="ORF">fugu_010813</name>
</gene>
<evidence type="ECO:0000256" key="1">
    <source>
        <dbReference type="SAM" id="MobiDB-lite"/>
    </source>
</evidence>
<proteinExistence type="predicted"/>
<sequence length="387" mass="41747">MQEQPSPTGKTNRPEPPVLEKKTRTKRSSSPLNSSRIRAMVAALTLSQPPSRPLGRGVLRPVQTEPFEKVQGGASCTGESPVSESERKKPEGEREGIRGEKEGVEGGQVDNQSRKTDKWLHRVSRSRQKVPSSPTGGGQEARCVGRASRQIQISRQRTGRTRAGDEPQLAAPAAEISRAAQAGKKNRQDNICVNGMTGRLSMSTRGGKALKEERFPSTMTWSDLMTPGEDDLGWLHKAPRPAVGGPESKRGVLRRVIDERECFATLRTIQSASAGRSSSCRCAGRRPAAADTEDSLLVVQSLTSLEALRAALQPVCGSSSTGYNAIWNPGEGSVTTFLQCKGCSSQSSGLPAAVVAAEVRYPSDTTRDQIWLVPEAVRFCSFIRVKA</sequence>
<dbReference type="Proteomes" id="UP000516260">
    <property type="component" value="Chromosome 11"/>
</dbReference>
<name>A0A4Z2CBA3_9TELE</name>
<protein>
    <submittedName>
        <fullName evidence="2">Uncharacterized protein</fullName>
    </submittedName>
</protein>